<evidence type="ECO:0000313" key="3">
    <source>
        <dbReference type="EMBL" id="KAJ6263924.1"/>
    </source>
</evidence>
<comment type="caution">
    <text evidence="3">The sequence shown here is derived from an EMBL/GenBank/DDBJ whole genome shotgun (WGS) entry which is preliminary data.</text>
</comment>
<feature type="region of interest" description="Disordered" evidence="2">
    <location>
        <begin position="1"/>
        <end position="52"/>
    </location>
</feature>
<evidence type="ECO:0000256" key="1">
    <source>
        <dbReference type="SAM" id="Coils"/>
    </source>
</evidence>
<reference evidence="3" key="1">
    <citation type="submission" date="2023-01" db="EMBL/GenBank/DDBJ databases">
        <title>The chitinases involved in constricting ring structure development in the nematode-trapping fungus Drechslerella dactyloides.</title>
        <authorList>
            <person name="Wang R."/>
            <person name="Zhang L."/>
            <person name="Tang P."/>
            <person name="Li S."/>
            <person name="Liang L."/>
        </authorList>
    </citation>
    <scope>NUCLEOTIDE SEQUENCE</scope>
    <source>
        <strain evidence="3">YMF1.00031</strain>
    </source>
</reference>
<name>A0AAD6J3N7_DREDA</name>
<evidence type="ECO:0000313" key="4">
    <source>
        <dbReference type="Proteomes" id="UP001221413"/>
    </source>
</evidence>
<dbReference type="EMBL" id="JAQGDS010000001">
    <property type="protein sequence ID" value="KAJ6263924.1"/>
    <property type="molecule type" value="Genomic_DNA"/>
</dbReference>
<gene>
    <name evidence="3" type="ORF">Dda_0061</name>
</gene>
<proteinExistence type="predicted"/>
<dbReference type="AlphaFoldDB" id="A0AAD6J3N7"/>
<sequence>MQPAMSSPRPRGTIRALYRKRYPLSEPPALPSRMPPPSPHSSPPGHPTHTQISQHVPIHYPMEATVTPEYLRILQKQHDRAVASGTHGILEPSTFRKKAPAKDAAVTGWEADIPSYSEIRAQLSDLAARALKKGYRQPMNFHESNEKCNDPDTWTRQAQIKRYMFSGVFAPADLDDPVQWVTNNEGMIRFELWYQVWSRIKQDYIKEAMLPDLRDVMLHEEVGKYLLSVLKNEIQSLQTEEARVNVYTGLQIKMLEGGIEEREMWIEEVSKCMAHLQTFQHIYAELPENAMLGKSGLVPPQQPSTPVNSERCPSPSDKILYGAANEQNSITIEHEKLIERLRTVRNCVSKLEKSTTTDVDEETKDATNQAAKIMLELINETNQLQNQISKALYDYSQFTNSLNFLKKERLEEFITRYNNILSVLLEVPSHIKFGLKTNILSQVPAAQAQWYRKDLERKLTKCEQIRAEIKAKVQGLEEGIEKAKGRPSDDSALATSKNIIDGSAYDTRPKRFNTARY</sequence>
<keyword evidence="4" id="KW-1185">Reference proteome</keyword>
<organism evidence="3 4">
    <name type="scientific">Drechslerella dactyloides</name>
    <name type="common">Nematode-trapping fungus</name>
    <name type="synonym">Arthrobotrys dactyloides</name>
    <dbReference type="NCBI Taxonomy" id="74499"/>
    <lineage>
        <taxon>Eukaryota</taxon>
        <taxon>Fungi</taxon>
        <taxon>Dikarya</taxon>
        <taxon>Ascomycota</taxon>
        <taxon>Pezizomycotina</taxon>
        <taxon>Orbiliomycetes</taxon>
        <taxon>Orbiliales</taxon>
        <taxon>Orbiliaceae</taxon>
        <taxon>Drechslerella</taxon>
    </lineage>
</organism>
<evidence type="ECO:0000256" key="2">
    <source>
        <dbReference type="SAM" id="MobiDB-lite"/>
    </source>
</evidence>
<feature type="coiled-coil region" evidence="1">
    <location>
        <begin position="452"/>
        <end position="486"/>
    </location>
</feature>
<accession>A0AAD6J3N7</accession>
<feature type="compositionally biased region" description="Pro residues" evidence="2">
    <location>
        <begin position="25"/>
        <end position="46"/>
    </location>
</feature>
<keyword evidence="1" id="KW-0175">Coiled coil</keyword>
<dbReference type="Proteomes" id="UP001221413">
    <property type="component" value="Unassembled WGS sequence"/>
</dbReference>
<protein>
    <submittedName>
        <fullName evidence="3">Uncharacterized protein</fullName>
    </submittedName>
</protein>
<feature type="region of interest" description="Disordered" evidence="2">
    <location>
        <begin position="294"/>
        <end position="314"/>
    </location>
</feature>